<evidence type="ECO:0000259" key="9">
    <source>
        <dbReference type="Pfam" id="PF05922"/>
    </source>
</evidence>
<dbReference type="Proteomes" id="UP000054559">
    <property type="component" value="Unassembled WGS sequence"/>
</dbReference>
<gene>
    <name evidence="10" type="ORF">CISG_05958</name>
</gene>
<dbReference type="InterPro" id="IPR036852">
    <property type="entry name" value="Peptidase_S8/S53_dom_sf"/>
</dbReference>
<proteinExistence type="inferred from homology"/>
<accession>A0A0J8QWT6</accession>
<evidence type="ECO:0000256" key="8">
    <source>
        <dbReference type="SAM" id="SignalP"/>
    </source>
</evidence>
<evidence type="ECO:0000313" key="11">
    <source>
        <dbReference type="Proteomes" id="UP000054559"/>
    </source>
</evidence>
<dbReference type="GO" id="GO:0006508">
    <property type="term" value="P:proteolysis"/>
    <property type="evidence" value="ECO:0007669"/>
    <property type="project" value="UniProtKB-KW"/>
</dbReference>
<dbReference type="PROSITE" id="PS00136">
    <property type="entry name" value="SUBTILASE_ASP"/>
    <property type="match status" value="1"/>
</dbReference>
<keyword evidence="5" id="KW-0720">Serine protease</keyword>
<dbReference type="PANTHER" id="PTHR43806:SF11">
    <property type="entry name" value="CEREVISIN-RELATED"/>
    <property type="match status" value="1"/>
</dbReference>
<dbReference type="InterPro" id="IPR050131">
    <property type="entry name" value="Peptidase_S8_subtilisin-like"/>
</dbReference>
<dbReference type="Gene3D" id="3.30.70.80">
    <property type="entry name" value="Peptidase S8 propeptide/proteinase inhibitor I9"/>
    <property type="match status" value="1"/>
</dbReference>
<keyword evidence="3 8" id="KW-0732">Signal</keyword>
<protein>
    <submittedName>
        <fullName evidence="10">Subtilase-type proteinase psp3</fullName>
    </submittedName>
</protein>
<comment type="caution">
    <text evidence="7">Lacks conserved residue(s) required for the propagation of feature annotation.</text>
</comment>
<evidence type="ECO:0000256" key="6">
    <source>
        <dbReference type="ARBA" id="ARBA00023145"/>
    </source>
</evidence>
<keyword evidence="6" id="KW-0865">Zymogen</keyword>
<dbReference type="SUPFAM" id="SSF52743">
    <property type="entry name" value="Subtilisin-like"/>
    <property type="match status" value="1"/>
</dbReference>
<organism evidence="10 11">
    <name type="scientific">Coccidioides immitis RMSCC 3703</name>
    <dbReference type="NCBI Taxonomy" id="454286"/>
    <lineage>
        <taxon>Eukaryota</taxon>
        <taxon>Fungi</taxon>
        <taxon>Dikarya</taxon>
        <taxon>Ascomycota</taxon>
        <taxon>Pezizomycotina</taxon>
        <taxon>Eurotiomycetes</taxon>
        <taxon>Eurotiomycetidae</taxon>
        <taxon>Onygenales</taxon>
        <taxon>Onygenaceae</taxon>
        <taxon>Coccidioides</taxon>
    </lineage>
</organism>
<keyword evidence="2" id="KW-0645">Protease</keyword>
<evidence type="ECO:0000256" key="5">
    <source>
        <dbReference type="ARBA" id="ARBA00022825"/>
    </source>
</evidence>
<dbReference type="STRING" id="454286.A0A0J8QWT6"/>
<dbReference type="PRINTS" id="PR00723">
    <property type="entry name" value="SUBTILISIN"/>
</dbReference>
<evidence type="ECO:0000256" key="7">
    <source>
        <dbReference type="PROSITE-ProRule" id="PRU01240"/>
    </source>
</evidence>
<dbReference type="InterPro" id="IPR037045">
    <property type="entry name" value="S8pro/Inhibitor_I9_sf"/>
</dbReference>
<reference evidence="11" key="1">
    <citation type="journal article" date="2010" name="Genome Res.">
        <title>Population genomic sequencing of Coccidioides fungi reveals recent hybridization and transposon control.</title>
        <authorList>
            <person name="Neafsey D.E."/>
            <person name="Barker B.M."/>
            <person name="Sharpton T.J."/>
            <person name="Stajich J.E."/>
            <person name="Park D.J."/>
            <person name="Whiston E."/>
            <person name="Hung C.-Y."/>
            <person name="McMahan C."/>
            <person name="White J."/>
            <person name="Sykes S."/>
            <person name="Heiman D."/>
            <person name="Young S."/>
            <person name="Zeng Q."/>
            <person name="Abouelleil A."/>
            <person name="Aftuck L."/>
            <person name="Bessette D."/>
            <person name="Brown A."/>
            <person name="FitzGerald M."/>
            <person name="Lui A."/>
            <person name="Macdonald J.P."/>
            <person name="Priest M."/>
            <person name="Orbach M.J."/>
            <person name="Galgiani J.N."/>
            <person name="Kirkland T.N."/>
            <person name="Cole G.T."/>
            <person name="Birren B.W."/>
            <person name="Henn M.R."/>
            <person name="Taylor J.W."/>
            <person name="Rounsley S.D."/>
        </authorList>
    </citation>
    <scope>NUCLEOTIDE SEQUENCE [LARGE SCALE GENOMIC DNA]</scope>
    <source>
        <strain evidence="11">RMSCC 3703</strain>
    </source>
</reference>
<dbReference type="EMBL" id="DS268150">
    <property type="protein sequence ID" value="KMU76916.1"/>
    <property type="molecule type" value="Genomic_DNA"/>
</dbReference>
<evidence type="ECO:0000313" key="10">
    <source>
        <dbReference type="EMBL" id="KMU76916.1"/>
    </source>
</evidence>
<feature type="signal peptide" evidence="8">
    <location>
        <begin position="1"/>
        <end position="20"/>
    </location>
</feature>
<dbReference type="InterPro" id="IPR015500">
    <property type="entry name" value="Peptidase_S8_subtilisin-rel"/>
</dbReference>
<dbReference type="GO" id="GO:0004252">
    <property type="term" value="F:serine-type endopeptidase activity"/>
    <property type="evidence" value="ECO:0007669"/>
    <property type="project" value="InterPro"/>
</dbReference>
<dbReference type="Pfam" id="PF05922">
    <property type="entry name" value="Inhibitor_I9"/>
    <property type="match status" value="1"/>
</dbReference>
<name>A0A0J8QWT6_COCIT</name>
<evidence type="ECO:0000256" key="3">
    <source>
        <dbReference type="ARBA" id="ARBA00022729"/>
    </source>
</evidence>
<dbReference type="PANTHER" id="PTHR43806">
    <property type="entry name" value="PEPTIDASE S8"/>
    <property type="match status" value="1"/>
</dbReference>
<feature type="chain" id="PRO_5005307737" evidence="8">
    <location>
        <begin position="21"/>
        <end position="457"/>
    </location>
</feature>
<evidence type="ECO:0000256" key="4">
    <source>
        <dbReference type="ARBA" id="ARBA00022801"/>
    </source>
</evidence>
<dbReference type="PROSITE" id="PS51892">
    <property type="entry name" value="SUBTILASE"/>
    <property type="match status" value="1"/>
</dbReference>
<evidence type="ECO:0000256" key="1">
    <source>
        <dbReference type="ARBA" id="ARBA00011073"/>
    </source>
</evidence>
<sequence length="457" mass="50022">MSILFKLFASTLAVVSVVNAGELLNFENERDIIRGSYIVVMKDGTSSSDLKSHMNWAANVHHGNLAKQGPSRSTGFQFSFDIGGWRGYSGKFDNDTLDAIVNNAHVKYVEPDRMASATVLKIQKNAPSWGLGRISHTFRGFKNYLYHSSAGEGVLAYVVDTGIDIRDPEFEGLAEWGINVVDEVDTDEHGHGTHTFGVAKKVKLVAVKALGKDSRGPDSGIIAAMDWAVKHAKEKVILVKAIMNLSLTGDPATALNESAERAPIIPTDSASETQYFTFLGDNRSCQRLRSWDRSDPCSIDGFIEVPDGRRSAFPHDRRRDRLGLQGHFKFSKDGGMVLLQIRLILGLPNDTATMLLARPRSPGKTGFLCPPASHAGIAGSDIAREGLALSRAPFVFLFLSYLYRLRDFVHPSLLPLPTGSDLAILPIEKVSFAVLEKSKACPGHSRLLLTDNDPMYP</sequence>
<dbReference type="SUPFAM" id="SSF54897">
    <property type="entry name" value="Protease propeptides/inhibitors"/>
    <property type="match status" value="1"/>
</dbReference>
<dbReference type="InterPro" id="IPR010259">
    <property type="entry name" value="S8pro/Inhibitor_I9"/>
</dbReference>
<dbReference type="InterPro" id="IPR023827">
    <property type="entry name" value="Peptidase_S8_Asp-AS"/>
</dbReference>
<dbReference type="Gene3D" id="3.40.50.200">
    <property type="entry name" value="Peptidase S8/S53 domain"/>
    <property type="match status" value="1"/>
</dbReference>
<comment type="similarity">
    <text evidence="1 7">Belongs to the peptidase S8 family.</text>
</comment>
<keyword evidence="4" id="KW-0378">Hydrolase</keyword>
<dbReference type="AlphaFoldDB" id="A0A0J8QWT6"/>
<feature type="domain" description="Inhibitor I9" evidence="9">
    <location>
        <begin position="36"/>
        <end position="114"/>
    </location>
</feature>
<evidence type="ECO:0000256" key="2">
    <source>
        <dbReference type="ARBA" id="ARBA00022670"/>
    </source>
</evidence>